<proteinExistence type="predicted"/>
<dbReference type="AlphaFoldDB" id="A0A1V4KSD0"/>
<keyword evidence="2" id="KW-1185">Reference proteome</keyword>
<comment type="caution">
    <text evidence="1">The sequence shown here is derived from an EMBL/GenBank/DDBJ whole genome shotgun (WGS) entry which is preliminary data.</text>
</comment>
<evidence type="ECO:0000313" key="2">
    <source>
        <dbReference type="Proteomes" id="UP000190648"/>
    </source>
</evidence>
<organism evidence="1 2">
    <name type="scientific">Patagioenas fasciata monilis</name>
    <dbReference type="NCBI Taxonomy" id="372326"/>
    <lineage>
        <taxon>Eukaryota</taxon>
        <taxon>Metazoa</taxon>
        <taxon>Chordata</taxon>
        <taxon>Craniata</taxon>
        <taxon>Vertebrata</taxon>
        <taxon>Euteleostomi</taxon>
        <taxon>Archelosauria</taxon>
        <taxon>Archosauria</taxon>
        <taxon>Dinosauria</taxon>
        <taxon>Saurischia</taxon>
        <taxon>Theropoda</taxon>
        <taxon>Coelurosauria</taxon>
        <taxon>Aves</taxon>
        <taxon>Neognathae</taxon>
        <taxon>Neoaves</taxon>
        <taxon>Columbimorphae</taxon>
        <taxon>Columbiformes</taxon>
        <taxon>Columbidae</taxon>
        <taxon>Patagioenas</taxon>
    </lineage>
</organism>
<gene>
    <name evidence="1" type="ORF">AV530_000829</name>
</gene>
<dbReference type="EMBL" id="LSYS01001700">
    <property type="protein sequence ID" value="OPJ87333.1"/>
    <property type="molecule type" value="Genomic_DNA"/>
</dbReference>
<evidence type="ECO:0000313" key="1">
    <source>
        <dbReference type="EMBL" id="OPJ87333.1"/>
    </source>
</evidence>
<dbReference type="Proteomes" id="UP000190648">
    <property type="component" value="Unassembled WGS sequence"/>
</dbReference>
<protein>
    <submittedName>
        <fullName evidence="1">Uncharacterized protein</fullName>
    </submittedName>
</protein>
<reference evidence="1 2" key="1">
    <citation type="submission" date="2016-02" db="EMBL/GenBank/DDBJ databases">
        <title>Band-tailed pigeon sequencing and assembly.</title>
        <authorList>
            <person name="Soares A.E."/>
            <person name="Novak B.J."/>
            <person name="Rice E.S."/>
            <person name="O'Connell B."/>
            <person name="Chang D."/>
            <person name="Weber S."/>
            <person name="Shapiro B."/>
        </authorList>
    </citation>
    <scope>NUCLEOTIDE SEQUENCE [LARGE SCALE GENOMIC DNA]</scope>
    <source>
        <strain evidence="1">BTP2013</strain>
        <tissue evidence="1">Blood</tissue>
    </source>
</reference>
<sequence length="170" mass="19295">MEEPCSREGRAGSLCVESSEYECGEVGKREVRTYLDYRTALFLYSNVIELSCEDLIMVLEGHWCHTPPEQKSPAHCGAFVLMSARNTFLSKSFLSKIEYTLQIVELHVQISTLGSSALVIGNLPRCFCCDKVARLHSRIAVVRLECRTLPVLLHWHWEANKGLVLERKLP</sequence>
<accession>A0A1V4KSD0</accession>
<name>A0A1V4KSD0_PATFA</name>